<dbReference type="AlphaFoldDB" id="A0A9D2JHD4"/>
<accession>A0A9D2JHD4</accession>
<sequence>MEWLESDKEFVRNLHEKIIDVNVHKILVRGINNEDKILAVFAAVSKLYRDKPTLEVTLSTSGLQRETELLKDVQSKYAIRGKVNSVTGAKLNKFLGVKFNAENYYRNPNLYSFSDIKIYHPVEGVLFKESDFTKFYELLNSDKSKTSIIVTTNDYNGRADRLRDWADTEVVLNSKEKYPEQYLNILKNLNIEKLSYE</sequence>
<dbReference type="EMBL" id="DXBN01000057">
    <property type="protein sequence ID" value="HIZ52767.1"/>
    <property type="molecule type" value="Genomic_DNA"/>
</dbReference>
<reference evidence="1" key="2">
    <citation type="submission" date="2021-04" db="EMBL/GenBank/DDBJ databases">
        <authorList>
            <person name="Gilroy R."/>
        </authorList>
    </citation>
    <scope>NUCLEOTIDE SEQUENCE</scope>
    <source>
        <strain evidence="1">CHK172-16539</strain>
    </source>
</reference>
<reference evidence="1" key="1">
    <citation type="journal article" date="2021" name="PeerJ">
        <title>Extensive microbial diversity within the chicken gut microbiome revealed by metagenomics and culture.</title>
        <authorList>
            <person name="Gilroy R."/>
            <person name="Ravi A."/>
            <person name="Getino M."/>
            <person name="Pursley I."/>
            <person name="Horton D.L."/>
            <person name="Alikhan N.F."/>
            <person name="Baker D."/>
            <person name="Gharbi K."/>
            <person name="Hall N."/>
            <person name="Watson M."/>
            <person name="Adriaenssens E.M."/>
            <person name="Foster-Nyarko E."/>
            <person name="Jarju S."/>
            <person name="Secka A."/>
            <person name="Antonio M."/>
            <person name="Oren A."/>
            <person name="Chaudhuri R.R."/>
            <person name="La Ragione R."/>
            <person name="Hildebrand F."/>
            <person name="Pallen M.J."/>
        </authorList>
    </citation>
    <scope>NUCLEOTIDE SEQUENCE</scope>
    <source>
        <strain evidence="1">CHK172-16539</strain>
    </source>
</reference>
<proteinExistence type="predicted"/>
<gene>
    <name evidence="1" type="ORF">IAA20_02350</name>
</gene>
<organism evidence="1 2">
    <name type="scientific">Candidatus Enterococcus avicola</name>
    <dbReference type="NCBI Taxonomy" id="2838561"/>
    <lineage>
        <taxon>Bacteria</taxon>
        <taxon>Bacillati</taxon>
        <taxon>Bacillota</taxon>
        <taxon>Bacilli</taxon>
        <taxon>Lactobacillales</taxon>
        <taxon>Enterococcaceae</taxon>
        <taxon>Enterococcus</taxon>
    </lineage>
</organism>
<name>A0A9D2JHD4_9ENTE</name>
<comment type="caution">
    <text evidence="1">The sequence shown here is derived from an EMBL/GenBank/DDBJ whole genome shotgun (WGS) entry which is preliminary data.</text>
</comment>
<evidence type="ECO:0000313" key="1">
    <source>
        <dbReference type="EMBL" id="HIZ52767.1"/>
    </source>
</evidence>
<protein>
    <submittedName>
        <fullName evidence="1">Uncharacterized protein</fullName>
    </submittedName>
</protein>
<dbReference type="Proteomes" id="UP000824063">
    <property type="component" value="Unassembled WGS sequence"/>
</dbReference>
<evidence type="ECO:0000313" key="2">
    <source>
        <dbReference type="Proteomes" id="UP000824063"/>
    </source>
</evidence>